<dbReference type="AlphaFoldDB" id="A0A9D4ECZ7"/>
<reference evidence="1" key="1">
    <citation type="journal article" date="2019" name="bioRxiv">
        <title>The Genome of the Zebra Mussel, Dreissena polymorpha: A Resource for Invasive Species Research.</title>
        <authorList>
            <person name="McCartney M.A."/>
            <person name="Auch B."/>
            <person name="Kono T."/>
            <person name="Mallez S."/>
            <person name="Zhang Y."/>
            <person name="Obille A."/>
            <person name="Becker A."/>
            <person name="Abrahante J.E."/>
            <person name="Garbe J."/>
            <person name="Badalamenti J.P."/>
            <person name="Herman A."/>
            <person name="Mangelson H."/>
            <person name="Liachko I."/>
            <person name="Sullivan S."/>
            <person name="Sone E.D."/>
            <person name="Koren S."/>
            <person name="Silverstein K.A.T."/>
            <person name="Beckman K.B."/>
            <person name="Gohl D.M."/>
        </authorList>
    </citation>
    <scope>NUCLEOTIDE SEQUENCE</scope>
    <source>
        <strain evidence="1">Duluth1</strain>
        <tissue evidence="1">Whole animal</tissue>
    </source>
</reference>
<evidence type="ECO:0000313" key="1">
    <source>
        <dbReference type="EMBL" id="KAH3776789.1"/>
    </source>
</evidence>
<organism evidence="1 2">
    <name type="scientific">Dreissena polymorpha</name>
    <name type="common">Zebra mussel</name>
    <name type="synonym">Mytilus polymorpha</name>
    <dbReference type="NCBI Taxonomy" id="45954"/>
    <lineage>
        <taxon>Eukaryota</taxon>
        <taxon>Metazoa</taxon>
        <taxon>Spiralia</taxon>
        <taxon>Lophotrochozoa</taxon>
        <taxon>Mollusca</taxon>
        <taxon>Bivalvia</taxon>
        <taxon>Autobranchia</taxon>
        <taxon>Heteroconchia</taxon>
        <taxon>Euheterodonta</taxon>
        <taxon>Imparidentia</taxon>
        <taxon>Neoheterodontei</taxon>
        <taxon>Myida</taxon>
        <taxon>Dreissenoidea</taxon>
        <taxon>Dreissenidae</taxon>
        <taxon>Dreissena</taxon>
    </lineage>
</organism>
<reference evidence="1" key="2">
    <citation type="submission" date="2020-11" db="EMBL/GenBank/DDBJ databases">
        <authorList>
            <person name="McCartney M.A."/>
            <person name="Auch B."/>
            <person name="Kono T."/>
            <person name="Mallez S."/>
            <person name="Becker A."/>
            <person name="Gohl D.M."/>
            <person name="Silverstein K.A.T."/>
            <person name="Koren S."/>
            <person name="Bechman K.B."/>
            <person name="Herman A."/>
            <person name="Abrahante J.E."/>
            <person name="Garbe J."/>
        </authorList>
    </citation>
    <scope>NUCLEOTIDE SEQUENCE</scope>
    <source>
        <strain evidence="1">Duluth1</strain>
        <tissue evidence="1">Whole animal</tissue>
    </source>
</reference>
<protein>
    <submittedName>
        <fullName evidence="1">Uncharacterized protein</fullName>
    </submittedName>
</protein>
<accession>A0A9D4ECZ7</accession>
<evidence type="ECO:0000313" key="2">
    <source>
        <dbReference type="Proteomes" id="UP000828390"/>
    </source>
</evidence>
<comment type="caution">
    <text evidence="1">The sequence shown here is derived from an EMBL/GenBank/DDBJ whole genome shotgun (WGS) entry which is preliminary data.</text>
</comment>
<name>A0A9D4ECZ7_DREPO</name>
<proteinExistence type="predicted"/>
<keyword evidence="2" id="KW-1185">Reference proteome</keyword>
<dbReference type="Proteomes" id="UP000828390">
    <property type="component" value="Unassembled WGS sequence"/>
</dbReference>
<sequence length="66" mass="6747">MGAHVVAGTLSSMGSQAVKSLFSVHAGQDKLAFTCIIVDEVSPGSVCIIVGEISFGSVCMIMDEKG</sequence>
<gene>
    <name evidence="1" type="ORF">DPMN_178222</name>
</gene>
<dbReference type="EMBL" id="JAIWYP010000009">
    <property type="protein sequence ID" value="KAH3776789.1"/>
    <property type="molecule type" value="Genomic_DNA"/>
</dbReference>